<proteinExistence type="predicted"/>
<dbReference type="RefSeq" id="WP_149810766.1">
    <property type="nucleotide sequence ID" value="NZ_VUKA01000001.1"/>
</dbReference>
<dbReference type="Pfam" id="PF10617">
    <property type="entry name" value="DUF2474"/>
    <property type="match status" value="1"/>
</dbReference>
<gene>
    <name evidence="1" type="ORF">F0Q34_03745</name>
</gene>
<evidence type="ECO:0000313" key="1">
    <source>
        <dbReference type="EMBL" id="KAA2214811.1"/>
    </source>
</evidence>
<comment type="caution">
    <text evidence="1">The sequence shown here is derived from an EMBL/GenBank/DDBJ whole genome shotgun (WGS) entry which is preliminary data.</text>
</comment>
<dbReference type="AlphaFoldDB" id="A0A5B2TK25"/>
<dbReference type="EMBL" id="VUKA01000001">
    <property type="protein sequence ID" value="KAA2214811.1"/>
    <property type="molecule type" value="Genomic_DNA"/>
</dbReference>
<organism evidence="1 2">
    <name type="scientific">Teichococcus oryzae</name>
    <dbReference type="NCBI Taxonomy" id="1608942"/>
    <lineage>
        <taxon>Bacteria</taxon>
        <taxon>Pseudomonadati</taxon>
        <taxon>Pseudomonadota</taxon>
        <taxon>Alphaproteobacteria</taxon>
        <taxon>Acetobacterales</taxon>
        <taxon>Roseomonadaceae</taxon>
        <taxon>Roseomonas</taxon>
    </lineage>
</organism>
<dbReference type="InterPro" id="IPR018895">
    <property type="entry name" value="DUF2474"/>
</dbReference>
<accession>A0A5B2TK25</accession>
<sequence length="36" mass="3881">MPPVLRRLGWFVLLWAAGVACLTATALAIRWVLGTG</sequence>
<protein>
    <submittedName>
        <fullName evidence="1">DUF2474 family protein</fullName>
    </submittedName>
</protein>
<keyword evidence="2" id="KW-1185">Reference proteome</keyword>
<reference evidence="1 2" key="1">
    <citation type="journal article" date="2015" name="Int. J. Syst. Evol. Microbiol.">
        <title>Roseomonas oryzae sp. nov., isolated from paddy rhizosphere soil.</title>
        <authorList>
            <person name="Ramaprasad E.V."/>
            <person name="Sasikala Ch."/>
            <person name="Ramana Ch.V."/>
        </authorList>
    </citation>
    <scope>NUCLEOTIDE SEQUENCE [LARGE SCALE GENOMIC DNA]</scope>
    <source>
        <strain evidence="1 2">KCTC 42542</strain>
    </source>
</reference>
<evidence type="ECO:0000313" key="2">
    <source>
        <dbReference type="Proteomes" id="UP000322110"/>
    </source>
</evidence>
<dbReference type="OrthoDB" id="7283774at2"/>
<dbReference type="Proteomes" id="UP000322110">
    <property type="component" value="Unassembled WGS sequence"/>
</dbReference>
<dbReference type="PROSITE" id="PS51257">
    <property type="entry name" value="PROKAR_LIPOPROTEIN"/>
    <property type="match status" value="1"/>
</dbReference>
<name>A0A5B2TK25_9PROT</name>